<dbReference type="CDD" id="cd07389">
    <property type="entry name" value="MPP_PhoD"/>
    <property type="match status" value="1"/>
</dbReference>
<sequence>MPLRRTLLALPALVTAPAAWARASGAHPDAYPGGPFTLGVASGDPWPDGVVLWTRLAPEPLAPLGGMPPEAAVEVGWEVAEDPGFTRIAARGREVAHAGEGFSLHAEVTGLQPGRPYWYRFLADGVPSPVGRTRTAPAPDAAAPVRFIHAGCQHLEHGWFTAWRHVAEEAEIDFVFHYGDYIYETAGRSPGQPGGFGPAVRRHAGGTCRTLAEYRQRYAQYQSDPDLAAAHAAHPFVASFDDHEVENNWAGLQSEADGGGSRPPVAVPEAAVLARRAAAFQAWWEAMPLRRAQRPRGAAILAHRRLRFGRLLDLHVLDTRQYRDDQPCGDVNGPACEAVARPAAQVLGPAQEAWLLGNLGPAGATWQVLAQQVMLMPRRLARGGISMDKWDGYPAARARLLAGLAARRVANPVILSGDVHTAWAGDIRAGEDGPPVASEFTATSTTSSGDGSEALPGTAATLARNPHVRFFNDRRGYCLHAAGPGRLETTFRAVAAVTRPGAAREDRGRFLLEAGRPGLQPLG</sequence>
<organism evidence="5 6">
    <name type="scientific">Paeniroseomonas aquatica</name>
    <dbReference type="NCBI Taxonomy" id="373043"/>
    <lineage>
        <taxon>Bacteria</taxon>
        <taxon>Pseudomonadati</taxon>
        <taxon>Pseudomonadota</taxon>
        <taxon>Alphaproteobacteria</taxon>
        <taxon>Acetobacterales</taxon>
        <taxon>Acetobacteraceae</taxon>
        <taxon>Paeniroseomonas</taxon>
    </lineage>
</organism>
<keyword evidence="2" id="KW-0732">Signal</keyword>
<dbReference type="EMBL" id="JAUFPN010000184">
    <property type="protein sequence ID" value="MDN3567066.1"/>
    <property type="molecule type" value="Genomic_DNA"/>
</dbReference>
<comment type="caution">
    <text evidence="5">The sequence shown here is derived from an EMBL/GenBank/DDBJ whole genome shotgun (WGS) entry which is preliminary data.</text>
</comment>
<feature type="domain" description="PhoD-like phosphatase metallophosphatase" evidence="3">
    <location>
        <begin position="147"/>
        <end position="490"/>
    </location>
</feature>
<evidence type="ECO:0000259" key="4">
    <source>
        <dbReference type="Pfam" id="PF16655"/>
    </source>
</evidence>
<dbReference type="SUPFAM" id="SSF56300">
    <property type="entry name" value="Metallo-dependent phosphatases"/>
    <property type="match status" value="1"/>
</dbReference>
<dbReference type="PANTHER" id="PTHR43606:SF2">
    <property type="entry name" value="ALKALINE PHOSPHATASE FAMILY PROTEIN (AFU_ORTHOLOGUE AFUA_5G03860)"/>
    <property type="match status" value="1"/>
</dbReference>
<name>A0ABT8ABC8_9PROT</name>
<dbReference type="RefSeq" id="WP_290319070.1">
    <property type="nucleotide sequence ID" value="NZ_JAUFPN010000184.1"/>
</dbReference>
<gene>
    <name evidence="5" type="ORF">QWZ14_22025</name>
</gene>
<dbReference type="InterPro" id="IPR029052">
    <property type="entry name" value="Metallo-depent_PP-like"/>
</dbReference>
<feature type="region of interest" description="Disordered" evidence="1">
    <location>
        <begin position="433"/>
        <end position="457"/>
    </location>
</feature>
<evidence type="ECO:0000256" key="2">
    <source>
        <dbReference type="SAM" id="SignalP"/>
    </source>
</evidence>
<dbReference type="InterPro" id="IPR038607">
    <property type="entry name" value="PhoD-like_sf"/>
</dbReference>
<dbReference type="Proteomes" id="UP001529369">
    <property type="component" value="Unassembled WGS sequence"/>
</dbReference>
<dbReference type="InterPro" id="IPR018946">
    <property type="entry name" value="PhoD-like_MPP"/>
</dbReference>
<protein>
    <submittedName>
        <fullName evidence="5">Alkaline phosphatase D family protein</fullName>
    </submittedName>
</protein>
<dbReference type="Pfam" id="PF09423">
    <property type="entry name" value="PhoD"/>
    <property type="match status" value="1"/>
</dbReference>
<dbReference type="InterPro" id="IPR032093">
    <property type="entry name" value="PhoD_N"/>
</dbReference>
<evidence type="ECO:0000313" key="5">
    <source>
        <dbReference type="EMBL" id="MDN3567066.1"/>
    </source>
</evidence>
<keyword evidence="6" id="KW-1185">Reference proteome</keyword>
<feature type="chain" id="PRO_5045369681" evidence="2">
    <location>
        <begin position="22"/>
        <end position="523"/>
    </location>
</feature>
<evidence type="ECO:0000256" key="1">
    <source>
        <dbReference type="SAM" id="MobiDB-lite"/>
    </source>
</evidence>
<feature type="domain" description="Phospholipase D N-terminal" evidence="4">
    <location>
        <begin position="38"/>
        <end position="135"/>
    </location>
</feature>
<dbReference type="Pfam" id="PF16655">
    <property type="entry name" value="PhoD_N"/>
    <property type="match status" value="1"/>
</dbReference>
<feature type="compositionally biased region" description="Low complexity" evidence="1">
    <location>
        <begin position="437"/>
        <end position="452"/>
    </location>
</feature>
<reference evidence="6" key="1">
    <citation type="journal article" date="2019" name="Int. J. Syst. Evol. Microbiol.">
        <title>The Global Catalogue of Microorganisms (GCM) 10K type strain sequencing project: providing services to taxonomists for standard genome sequencing and annotation.</title>
        <authorList>
            <consortium name="The Broad Institute Genomics Platform"/>
            <consortium name="The Broad Institute Genome Sequencing Center for Infectious Disease"/>
            <person name="Wu L."/>
            <person name="Ma J."/>
        </authorList>
    </citation>
    <scope>NUCLEOTIDE SEQUENCE [LARGE SCALE GENOMIC DNA]</scope>
    <source>
        <strain evidence="6">CECT 7131</strain>
    </source>
</reference>
<dbReference type="Gene3D" id="2.60.40.380">
    <property type="entry name" value="Purple acid phosphatase-like, N-terminal"/>
    <property type="match status" value="1"/>
</dbReference>
<dbReference type="InterPro" id="IPR052900">
    <property type="entry name" value="Phospholipid_Metab_Enz"/>
</dbReference>
<evidence type="ECO:0000259" key="3">
    <source>
        <dbReference type="Pfam" id="PF09423"/>
    </source>
</evidence>
<proteinExistence type="predicted"/>
<dbReference type="PANTHER" id="PTHR43606">
    <property type="entry name" value="PHOSPHATASE, PUTATIVE (AFU_ORTHOLOGUE AFUA_6G08710)-RELATED"/>
    <property type="match status" value="1"/>
</dbReference>
<accession>A0ABT8ABC8</accession>
<feature type="signal peptide" evidence="2">
    <location>
        <begin position="1"/>
        <end position="21"/>
    </location>
</feature>
<dbReference type="Gene3D" id="3.60.21.70">
    <property type="entry name" value="PhoD-like phosphatase"/>
    <property type="match status" value="1"/>
</dbReference>
<evidence type="ECO:0000313" key="6">
    <source>
        <dbReference type="Proteomes" id="UP001529369"/>
    </source>
</evidence>